<evidence type="ECO:0000256" key="2">
    <source>
        <dbReference type="ARBA" id="ARBA00022723"/>
    </source>
</evidence>
<dbReference type="InterPro" id="IPR017941">
    <property type="entry name" value="Rieske_2Fe-2S"/>
</dbReference>
<organism evidence="8 9">
    <name type="scientific">Paenibacillus yonginensis</name>
    <dbReference type="NCBI Taxonomy" id="1462996"/>
    <lineage>
        <taxon>Bacteria</taxon>
        <taxon>Bacillati</taxon>
        <taxon>Bacillota</taxon>
        <taxon>Bacilli</taxon>
        <taxon>Bacillales</taxon>
        <taxon>Paenibacillaceae</taxon>
        <taxon>Paenibacillus</taxon>
    </lineage>
</organism>
<evidence type="ECO:0000313" key="9">
    <source>
        <dbReference type="Proteomes" id="UP000092573"/>
    </source>
</evidence>
<dbReference type="Gene3D" id="2.102.10.10">
    <property type="entry name" value="Rieske [2Fe-2S] iron-sulphur domain"/>
    <property type="match status" value="1"/>
</dbReference>
<dbReference type="AlphaFoldDB" id="A0A1B1MZS7"/>
<dbReference type="Proteomes" id="UP000092573">
    <property type="component" value="Chromosome"/>
</dbReference>
<proteinExistence type="predicted"/>
<reference evidence="8 9" key="1">
    <citation type="submission" date="2016-01" db="EMBL/GenBank/DDBJ databases">
        <title>Complete Genome Sequence of Paenibacillus yonginensis DCY84, a novel Plant Growth-Promoting Bacteria with Elicitation of Induced Systemic Resistance.</title>
        <authorList>
            <person name="Kim Y.J."/>
            <person name="Yang D.C."/>
            <person name="Sukweenadhi J."/>
        </authorList>
    </citation>
    <scope>NUCLEOTIDE SEQUENCE [LARGE SCALE GENOMIC DNA]</scope>
    <source>
        <strain evidence="8 9">DCY84</strain>
    </source>
</reference>
<protein>
    <submittedName>
        <fullName evidence="8">Nitrite reductase</fullName>
    </submittedName>
</protein>
<keyword evidence="9" id="KW-1185">Reference proteome</keyword>
<dbReference type="GO" id="GO:0042128">
    <property type="term" value="P:nitrate assimilation"/>
    <property type="evidence" value="ECO:0007669"/>
    <property type="project" value="UniProtKB-KW"/>
</dbReference>
<dbReference type="GO" id="GO:0016705">
    <property type="term" value="F:oxidoreductase activity, acting on paired donors, with incorporation or reduction of molecular oxygen"/>
    <property type="evidence" value="ECO:0007669"/>
    <property type="project" value="UniProtKB-ARBA"/>
</dbReference>
<name>A0A1B1MZS7_9BACL</name>
<dbReference type="STRING" id="1462996.AWM70_08890"/>
<dbReference type="RefSeq" id="WP_068695599.1">
    <property type="nucleotide sequence ID" value="NZ_CP014167.1"/>
</dbReference>
<dbReference type="GO" id="GO:0008942">
    <property type="term" value="F:nitrite reductase [NAD(P)H] activity"/>
    <property type="evidence" value="ECO:0007669"/>
    <property type="project" value="InterPro"/>
</dbReference>
<evidence type="ECO:0000256" key="6">
    <source>
        <dbReference type="ARBA" id="ARBA00023063"/>
    </source>
</evidence>
<keyword evidence="3" id="KW-0560">Oxidoreductase</keyword>
<keyword evidence="1" id="KW-0001">2Fe-2S</keyword>
<keyword evidence="6" id="KW-0534">Nitrate assimilation</keyword>
<dbReference type="GO" id="GO:0046872">
    <property type="term" value="F:metal ion binding"/>
    <property type="evidence" value="ECO:0007669"/>
    <property type="project" value="UniProtKB-KW"/>
</dbReference>
<dbReference type="KEGG" id="pyg:AWM70_08890"/>
<evidence type="ECO:0000259" key="7">
    <source>
        <dbReference type="PROSITE" id="PS51296"/>
    </source>
</evidence>
<evidence type="ECO:0000256" key="1">
    <source>
        <dbReference type="ARBA" id="ARBA00022714"/>
    </source>
</evidence>
<dbReference type="CDD" id="cd03530">
    <property type="entry name" value="Rieske_NirD_small_Bacillus"/>
    <property type="match status" value="1"/>
</dbReference>
<dbReference type="GO" id="GO:0004497">
    <property type="term" value="F:monooxygenase activity"/>
    <property type="evidence" value="ECO:0007669"/>
    <property type="project" value="UniProtKB-ARBA"/>
</dbReference>
<evidence type="ECO:0000256" key="4">
    <source>
        <dbReference type="ARBA" id="ARBA00023004"/>
    </source>
</evidence>
<dbReference type="InterPro" id="IPR012748">
    <property type="entry name" value="Rieske-like_NirD"/>
</dbReference>
<feature type="domain" description="Rieske" evidence="7">
    <location>
        <begin position="6"/>
        <end position="101"/>
    </location>
</feature>
<keyword evidence="2" id="KW-0479">Metal-binding</keyword>
<dbReference type="PROSITE" id="PS51296">
    <property type="entry name" value="RIESKE"/>
    <property type="match status" value="1"/>
</dbReference>
<dbReference type="SUPFAM" id="SSF50022">
    <property type="entry name" value="ISP domain"/>
    <property type="match status" value="1"/>
</dbReference>
<dbReference type="Pfam" id="PF13806">
    <property type="entry name" value="Rieske_2"/>
    <property type="match status" value="1"/>
</dbReference>
<dbReference type="GO" id="GO:0051537">
    <property type="term" value="F:2 iron, 2 sulfur cluster binding"/>
    <property type="evidence" value="ECO:0007669"/>
    <property type="project" value="UniProtKB-KW"/>
</dbReference>
<evidence type="ECO:0000313" key="8">
    <source>
        <dbReference type="EMBL" id="ANS74690.1"/>
    </source>
</evidence>
<dbReference type="EMBL" id="CP014167">
    <property type="protein sequence ID" value="ANS74690.1"/>
    <property type="molecule type" value="Genomic_DNA"/>
</dbReference>
<keyword evidence="4" id="KW-0408">Iron</keyword>
<keyword evidence="5" id="KW-0411">Iron-sulfur</keyword>
<dbReference type="OrthoDB" id="593800at2"/>
<gene>
    <name evidence="8" type="ORF">AWM70_08890</name>
</gene>
<accession>A0A1B1MZS7</accession>
<sequence>MPKTKVYVARQEELLPRIGYSVVCGERKIAVFRLSDGRIKALENVSPYRQGPLAEGTVSGEYVYCPLYDWKISLLDGQVQEPDHGTVATFETLLEDGKVYVWV</sequence>
<dbReference type="NCBIfam" id="TIGR02378">
    <property type="entry name" value="nirD_assim_sml"/>
    <property type="match status" value="1"/>
</dbReference>
<evidence type="ECO:0000256" key="5">
    <source>
        <dbReference type="ARBA" id="ARBA00023014"/>
    </source>
</evidence>
<evidence type="ECO:0000256" key="3">
    <source>
        <dbReference type="ARBA" id="ARBA00023002"/>
    </source>
</evidence>
<dbReference type="InterPro" id="IPR036922">
    <property type="entry name" value="Rieske_2Fe-2S_sf"/>
</dbReference>